<dbReference type="AlphaFoldDB" id="A0A9X3ACY0"/>
<proteinExistence type="predicted"/>
<feature type="transmembrane region" description="Helical" evidence="5">
    <location>
        <begin position="109"/>
        <end position="137"/>
    </location>
</feature>
<evidence type="ECO:0000313" key="8">
    <source>
        <dbReference type="Proteomes" id="UP001141259"/>
    </source>
</evidence>
<comment type="caution">
    <text evidence="7">The sequence shown here is derived from an EMBL/GenBank/DDBJ whole genome shotgun (WGS) entry which is preliminary data.</text>
</comment>
<keyword evidence="3 5" id="KW-1133">Transmembrane helix</keyword>
<dbReference type="Proteomes" id="UP001141259">
    <property type="component" value="Unassembled WGS sequence"/>
</dbReference>
<feature type="domain" description="ABC-2 type transporter transmembrane" evidence="6">
    <location>
        <begin position="45"/>
        <end position="223"/>
    </location>
</feature>
<keyword evidence="2 5" id="KW-0812">Transmembrane</keyword>
<dbReference type="GO" id="GO:0140359">
    <property type="term" value="F:ABC-type transporter activity"/>
    <property type="evidence" value="ECO:0007669"/>
    <property type="project" value="InterPro"/>
</dbReference>
<dbReference type="RefSeq" id="WP_259621061.1">
    <property type="nucleotide sequence ID" value="NZ_JANYMP010000001.1"/>
</dbReference>
<reference evidence="7" key="1">
    <citation type="submission" date="2022-08" db="EMBL/GenBank/DDBJ databases">
        <authorList>
            <person name="Tistechok S."/>
            <person name="Samborskyy M."/>
            <person name="Roman I."/>
        </authorList>
    </citation>
    <scope>NUCLEOTIDE SEQUENCE</scope>
    <source>
        <strain evidence="7">DSM 103496</strain>
    </source>
</reference>
<evidence type="ECO:0000313" key="7">
    <source>
        <dbReference type="EMBL" id="MCS7475547.1"/>
    </source>
</evidence>
<evidence type="ECO:0000256" key="3">
    <source>
        <dbReference type="ARBA" id="ARBA00022989"/>
    </source>
</evidence>
<evidence type="ECO:0000256" key="2">
    <source>
        <dbReference type="ARBA" id="ARBA00022692"/>
    </source>
</evidence>
<feature type="transmembrane region" description="Helical" evidence="5">
    <location>
        <begin position="233"/>
        <end position="253"/>
    </location>
</feature>
<feature type="transmembrane region" description="Helical" evidence="5">
    <location>
        <begin position="34"/>
        <end position="60"/>
    </location>
</feature>
<feature type="transmembrane region" description="Helical" evidence="5">
    <location>
        <begin position="149"/>
        <end position="172"/>
    </location>
</feature>
<evidence type="ECO:0000256" key="4">
    <source>
        <dbReference type="ARBA" id="ARBA00023136"/>
    </source>
</evidence>
<name>A0A9X3ACY0_9PSEU</name>
<gene>
    <name evidence="7" type="ORF">NZH93_01670</name>
</gene>
<organism evidence="7 8">
    <name type="scientific">Umezawaea endophytica</name>
    <dbReference type="NCBI Taxonomy" id="1654476"/>
    <lineage>
        <taxon>Bacteria</taxon>
        <taxon>Bacillati</taxon>
        <taxon>Actinomycetota</taxon>
        <taxon>Actinomycetes</taxon>
        <taxon>Pseudonocardiales</taxon>
        <taxon>Pseudonocardiaceae</taxon>
        <taxon>Umezawaea</taxon>
    </lineage>
</organism>
<dbReference type="EMBL" id="JANYMP010000001">
    <property type="protein sequence ID" value="MCS7475547.1"/>
    <property type="molecule type" value="Genomic_DNA"/>
</dbReference>
<sequence length="267" mass="28137">MTTRERTPASTALWRAAEAVRLGRREMSATLPPAASIFATLPKGVLQIVFFTVLGGVVAGQDHRQFAFVGGLVLALTTTNTVNVINVPFGDKYFSTFWRIRHGDVPVAVVLYARAVPYLAVGFGLFLAEAAIAAAVLGMTDVALRLLPWLPVFALMACGYALLGIAAATATIAKRADVLAPNILGYLTMLCAGAFLPPGRVGWIDAIGSVLPVRHGLAAVRAGLDGRPWLTEAVLELVICLASAALGLLAVAVQTRRAARHGHDDFA</sequence>
<dbReference type="InterPro" id="IPR013525">
    <property type="entry name" value="ABC2_TM"/>
</dbReference>
<protein>
    <submittedName>
        <fullName evidence="7">ABC transporter permease</fullName>
    </submittedName>
</protein>
<feature type="transmembrane region" description="Helical" evidence="5">
    <location>
        <begin position="66"/>
        <end position="89"/>
    </location>
</feature>
<evidence type="ECO:0000256" key="1">
    <source>
        <dbReference type="ARBA" id="ARBA00004141"/>
    </source>
</evidence>
<feature type="transmembrane region" description="Helical" evidence="5">
    <location>
        <begin position="179"/>
        <end position="196"/>
    </location>
</feature>
<keyword evidence="4 5" id="KW-0472">Membrane</keyword>
<dbReference type="GO" id="GO:0016020">
    <property type="term" value="C:membrane"/>
    <property type="evidence" value="ECO:0007669"/>
    <property type="project" value="UniProtKB-SubCell"/>
</dbReference>
<comment type="subcellular location">
    <subcellularLocation>
        <location evidence="1">Membrane</location>
        <topology evidence="1">Multi-pass membrane protein</topology>
    </subcellularLocation>
</comment>
<evidence type="ECO:0000256" key="5">
    <source>
        <dbReference type="SAM" id="Phobius"/>
    </source>
</evidence>
<accession>A0A9X3ACY0</accession>
<keyword evidence="8" id="KW-1185">Reference proteome</keyword>
<evidence type="ECO:0000259" key="6">
    <source>
        <dbReference type="Pfam" id="PF01061"/>
    </source>
</evidence>
<dbReference type="Pfam" id="PF01061">
    <property type="entry name" value="ABC2_membrane"/>
    <property type="match status" value="1"/>
</dbReference>